<feature type="region of interest" description="Disordered" evidence="1">
    <location>
        <begin position="726"/>
        <end position="757"/>
    </location>
</feature>
<evidence type="ECO:0000313" key="3">
    <source>
        <dbReference type="EMBL" id="OXU26756.1"/>
    </source>
</evidence>
<accession>A0A232F7B7</accession>
<feature type="chain" id="PRO_5012782482" evidence="2">
    <location>
        <begin position="19"/>
        <end position="858"/>
    </location>
</feature>
<protein>
    <submittedName>
        <fullName evidence="3">Uncharacterized protein</fullName>
    </submittedName>
</protein>
<dbReference type="EMBL" id="NNAY01000735">
    <property type="protein sequence ID" value="OXU26756.1"/>
    <property type="molecule type" value="Genomic_DNA"/>
</dbReference>
<feature type="compositionally biased region" description="Polar residues" evidence="1">
    <location>
        <begin position="726"/>
        <end position="738"/>
    </location>
</feature>
<feature type="region of interest" description="Disordered" evidence="1">
    <location>
        <begin position="20"/>
        <end position="42"/>
    </location>
</feature>
<organism evidence="3 4">
    <name type="scientific">Trichomalopsis sarcophagae</name>
    <dbReference type="NCBI Taxonomy" id="543379"/>
    <lineage>
        <taxon>Eukaryota</taxon>
        <taxon>Metazoa</taxon>
        <taxon>Ecdysozoa</taxon>
        <taxon>Arthropoda</taxon>
        <taxon>Hexapoda</taxon>
        <taxon>Insecta</taxon>
        <taxon>Pterygota</taxon>
        <taxon>Neoptera</taxon>
        <taxon>Endopterygota</taxon>
        <taxon>Hymenoptera</taxon>
        <taxon>Apocrita</taxon>
        <taxon>Proctotrupomorpha</taxon>
        <taxon>Chalcidoidea</taxon>
        <taxon>Pteromalidae</taxon>
        <taxon>Pteromalinae</taxon>
        <taxon>Trichomalopsis</taxon>
    </lineage>
</organism>
<feature type="signal peptide" evidence="2">
    <location>
        <begin position="1"/>
        <end position="18"/>
    </location>
</feature>
<evidence type="ECO:0000313" key="4">
    <source>
        <dbReference type="Proteomes" id="UP000215335"/>
    </source>
</evidence>
<feature type="compositionally biased region" description="Basic and acidic residues" evidence="1">
    <location>
        <begin position="666"/>
        <end position="675"/>
    </location>
</feature>
<dbReference type="Proteomes" id="UP000215335">
    <property type="component" value="Unassembled WGS sequence"/>
</dbReference>
<feature type="region of interest" description="Disordered" evidence="1">
    <location>
        <begin position="435"/>
        <end position="457"/>
    </location>
</feature>
<feature type="region of interest" description="Disordered" evidence="1">
    <location>
        <begin position="252"/>
        <end position="286"/>
    </location>
</feature>
<feature type="region of interest" description="Disordered" evidence="1">
    <location>
        <begin position="84"/>
        <end position="113"/>
    </location>
</feature>
<name>A0A232F7B7_9HYME</name>
<keyword evidence="4" id="KW-1185">Reference proteome</keyword>
<dbReference type="AlphaFoldDB" id="A0A232F7B7"/>
<proteinExistence type="predicted"/>
<feature type="compositionally biased region" description="Low complexity" evidence="1">
    <location>
        <begin position="98"/>
        <end position="111"/>
    </location>
</feature>
<evidence type="ECO:0000256" key="2">
    <source>
        <dbReference type="SAM" id="SignalP"/>
    </source>
</evidence>
<gene>
    <name evidence="3" type="ORF">TSAR_007007</name>
</gene>
<comment type="caution">
    <text evidence="3">The sequence shown here is derived from an EMBL/GenBank/DDBJ whole genome shotgun (WGS) entry which is preliminary data.</text>
</comment>
<sequence>MASFQILLAFALLAAAASTPTPTTSSASSLSSSPSEIPKPSYARTMLKVSRSLPGETEELKVRTSEGNLATLIVKRREKSVSNALTSDISKHADQPEPSTSTPAPTTTSTTIGYRNVEVDPWSRLQTWSSVSDNSGITKTSQEIDSSQEPRNWIPLNRGFDSWQPVPQPFSTEDPSSSRRTSWLVADQLEASRSFQTIPADNDSNERIIRYAFLPHDPPRRPTRTNIGANLMKNRDAKNVPPEVVIRSEINVKPQPGQPGQQTVAQPKRSPMSLDADGTPVVHGRRVPDEPIDKIQVWRNARVINDQLVTDDVASLSSTTARGLSDQGQSFESFFQDVNRKYGKNSDDNNSNKPKSYRNSVLAAEIYETAEDTYRPSIRKRMLQPEIASAAVYPNSRVYSPPTEKLVKVGTRAPVLQYAHPELGVQPAKIVKNEKRRTDEATEAPARQTQTGHHYGEHRMKKKYVLNDKNVVDSYSYKNYYPNQHFYGVKRPMHEPPFWVKISEGIKSQFTDGVAKVSELTKPVFDPLVEATRKISENLGLSHSRSQDPAQDKIGTVAATGSSVLIPAVGLMATGAALGIGAVAVGRYLDVDVLKRSNNGNPEMQFVDEDSQRALGVVQQLQEQGVMPMEENGNGAGNGNGYYILVQEEEKDKLVRRKRSTGTEEADSRQMQRKGADEIAEIVEIDLPSRSLDDATNDEGNNVQLDNEEAFVKAVVDQALEAIASSAQANKNKPTQADSTEEVTITRRRRSLPESDSELNDALQNLENAEIADVAGGHVAGDWTNTPCAKRLFCDAMLKRGSDAYMFMEKKMAGLLRMIQPIAAAQVSAHFDEVMDAVRRHDCSVFSCPQARPANVFF</sequence>
<feature type="compositionally biased region" description="Low complexity" evidence="1">
    <location>
        <begin position="20"/>
        <end position="35"/>
    </location>
</feature>
<dbReference type="STRING" id="543379.A0A232F7B7"/>
<feature type="region of interest" description="Disordered" evidence="1">
    <location>
        <begin position="132"/>
        <end position="179"/>
    </location>
</feature>
<feature type="compositionally biased region" description="Polar residues" evidence="1">
    <location>
        <begin position="132"/>
        <end position="150"/>
    </location>
</feature>
<reference evidence="3 4" key="1">
    <citation type="journal article" date="2017" name="Curr. Biol.">
        <title>The Evolution of Venom by Co-option of Single-Copy Genes.</title>
        <authorList>
            <person name="Martinson E.O."/>
            <person name="Mrinalini"/>
            <person name="Kelkar Y.D."/>
            <person name="Chang C.H."/>
            <person name="Werren J.H."/>
        </authorList>
    </citation>
    <scope>NUCLEOTIDE SEQUENCE [LARGE SCALE GENOMIC DNA]</scope>
    <source>
        <strain evidence="3 4">Alberta</strain>
        <tissue evidence="3">Whole body</tissue>
    </source>
</reference>
<feature type="region of interest" description="Disordered" evidence="1">
    <location>
        <begin position="653"/>
        <end position="675"/>
    </location>
</feature>
<keyword evidence="2" id="KW-0732">Signal</keyword>
<dbReference type="OrthoDB" id="8190309at2759"/>
<feature type="compositionally biased region" description="Polar residues" evidence="1">
    <location>
        <begin position="169"/>
        <end position="179"/>
    </location>
</feature>
<evidence type="ECO:0000256" key="1">
    <source>
        <dbReference type="SAM" id="MobiDB-lite"/>
    </source>
</evidence>